<accession>A0A6G8S227</accession>
<keyword evidence="4" id="KW-0812">Transmembrane</keyword>
<dbReference type="GO" id="GO:0015483">
    <property type="term" value="F:long-chain fatty acid transporting porin activity"/>
    <property type="evidence" value="ECO:0007669"/>
    <property type="project" value="TreeGrafter"/>
</dbReference>
<dbReference type="KEGG" id="alj:G8D99_03905"/>
<keyword evidence="3" id="KW-1134">Transmembrane beta strand</keyword>
<keyword evidence="10" id="KW-1185">Reference proteome</keyword>
<evidence type="ECO:0000256" key="3">
    <source>
        <dbReference type="ARBA" id="ARBA00022452"/>
    </source>
</evidence>
<evidence type="ECO:0000256" key="8">
    <source>
        <dbReference type="SAM" id="SignalP"/>
    </source>
</evidence>
<evidence type="ECO:0000256" key="1">
    <source>
        <dbReference type="ARBA" id="ARBA00004571"/>
    </source>
</evidence>
<proteinExistence type="inferred from homology"/>
<feature type="chain" id="PRO_5026106880" evidence="8">
    <location>
        <begin position="22"/>
        <end position="502"/>
    </location>
</feature>
<dbReference type="AlphaFoldDB" id="A0A6G8S227"/>
<dbReference type="PANTHER" id="PTHR35093:SF8">
    <property type="entry name" value="OUTER MEMBRANE PROTEIN NMB0088-RELATED"/>
    <property type="match status" value="1"/>
</dbReference>
<evidence type="ECO:0000313" key="10">
    <source>
        <dbReference type="Proteomes" id="UP000501939"/>
    </source>
</evidence>
<dbReference type="Proteomes" id="UP000501939">
    <property type="component" value="Chromosome"/>
</dbReference>
<evidence type="ECO:0000313" key="9">
    <source>
        <dbReference type="EMBL" id="QIO08249.1"/>
    </source>
</evidence>
<dbReference type="PANTHER" id="PTHR35093">
    <property type="entry name" value="OUTER MEMBRANE PROTEIN NMB0088-RELATED"/>
    <property type="match status" value="1"/>
</dbReference>
<evidence type="ECO:0000256" key="7">
    <source>
        <dbReference type="ARBA" id="ARBA00023237"/>
    </source>
</evidence>
<comment type="similarity">
    <text evidence="2">Belongs to the OmpP1/FadL family.</text>
</comment>
<dbReference type="InterPro" id="IPR005017">
    <property type="entry name" value="OMPP1/FadL/TodX"/>
</dbReference>
<dbReference type="EMBL" id="CP049916">
    <property type="protein sequence ID" value="QIO08249.1"/>
    <property type="molecule type" value="Genomic_DNA"/>
</dbReference>
<evidence type="ECO:0000256" key="5">
    <source>
        <dbReference type="ARBA" id="ARBA00022729"/>
    </source>
</evidence>
<reference evidence="9 10" key="1">
    <citation type="submission" date="2020-03" db="EMBL/GenBank/DDBJ databases">
        <authorList>
            <person name="Zhu W."/>
        </authorList>
    </citation>
    <scope>NUCLEOTIDE SEQUENCE [LARGE SCALE GENOMIC DNA]</scope>
    <source>
        <strain evidence="9 10">185</strain>
    </source>
</reference>
<dbReference type="GO" id="GO:0009279">
    <property type="term" value="C:cell outer membrane"/>
    <property type="evidence" value="ECO:0007669"/>
    <property type="project" value="UniProtKB-SubCell"/>
</dbReference>
<dbReference type="SUPFAM" id="SSF56935">
    <property type="entry name" value="Porins"/>
    <property type="match status" value="1"/>
</dbReference>
<feature type="signal peptide" evidence="8">
    <location>
        <begin position="1"/>
        <end position="21"/>
    </location>
</feature>
<evidence type="ECO:0000256" key="2">
    <source>
        <dbReference type="ARBA" id="ARBA00008163"/>
    </source>
</evidence>
<sequence length="502" mass="52914">MKLKTLTTAILLTLPTVVTHAAALDRSGQSMSAFLQPGNYFEAGISVLDPTVKGKESGESDTKRHISDMADDYYFPSAALKLQIHDKISFGLLYDQPFGASAAYNGNNVFVSNPGNDTILGQDALNGLAAKSIGNLVTAAGAAFAPALQAVTSVTGGNPSNPTQNEILGALQQVAKAGNATVAGGLTSLQQTQTALETAKSYLGTGNTQVDVDTQNLSFVVGFQPTENFNIYGGGVYQTVKGQVSLRGQAYSLFNGYDANIKETGGAGWLAGAAFQIPDIALKLSATYRSEIDHDVDVKESLSVLSFPALNSVLLGLDVTPAQLQAIGTTGKTKITTPQSVNIDFQTGIMENTVAFVNARWVDWSNFSIQPYQFGKISEAVGELVQRPNGFNLVEYADDQWTITAGVGRKFNDKWAGNVSAGWDSGAGNPITTLGPTEGYWNVGLGLQYSPTPATFIAGGVKYFGLGDADAQTGAQAGSNDYVATFEDNYAIAYGLKIGYKF</sequence>
<keyword evidence="7" id="KW-0998">Cell outer membrane</keyword>
<gene>
    <name evidence="9" type="ORF">G8D99_03905</name>
</gene>
<evidence type="ECO:0000256" key="4">
    <source>
        <dbReference type="ARBA" id="ARBA00022692"/>
    </source>
</evidence>
<keyword evidence="6" id="KW-0472">Membrane</keyword>
<name>A0A6G8S227_9GAMM</name>
<protein>
    <submittedName>
        <fullName evidence="9">Long-chain fatty acid transporter</fullName>
    </submittedName>
</protein>
<evidence type="ECO:0000256" key="6">
    <source>
        <dbReference type="ARBA" id="ARBA00023136"/>
    </source>
</evidence>
<dbReference type="Gene3D" id="2.40.160.60">
    <property type="entry name" value="Outer membrane protein transport protein (OMPP1/FadL/TodX)"/>
    <property type="match status" value="1"/>
</dbReference>
<dbReference type="RefSeq" id="WP_166322815.1">
    <property type="nucleotide sequence ID" value="NZ_CP049916.1"/>
</dbReference>
<organism evidence="9 10">
    <name type="scientific">Acinetobacter lanii</name>
    <dbReference type="NCBI Taxonomy" id="2715163"/>
    <lineage>
        <taxon>Bacteria</taxon>
        <taxon>Pseudomonadati</taxon>
        <taxon>Pseudomonadota</taxon>
        <taxon>Gammaproteobacteria</taxon>
        <taxon>Moraxellales</taxon>
        <taxon>Moraxellaceae</taxon>
        <taxon>Acinetobacter</taxon>
    </lineage>
</organism>
<keyword evidence="5 8" id="KW-0732">Signal</keyword>
<comment type="subcellular location">
    <subcellularLocation>
        <location evidence="1">Cell outer membrane</location>
        <topology evidence="1">Multi-pass membrane protein</topology>
    </subcellularLocation>
</comment>